<name>A0AAV9W898_9PEZI</name>
<dbReference type="Proteomes" id="UP001370758">
    <property type="component" value="Unassembled WGS sequence"/>
</dbReference>
<evidence type="ECO:0000313" key="3">
    <source>
        <dbReference type="Proteomes" id="UP001370758"/>
    </source>
</evidence>
<feature type="compositionally biased region" description="Basic and acidic residues" evidence="1">
    <location>
        <begin position="180"/>
        <end position="189"/>
    </location>
</feature>
<evidence type="ECO:0000256" key="1">
    <source>
        <dbReference type="SAM" id="MobiDB-lite"/>
    </source>
</evidence>
<protein>
    <recommendedName>
        <fullName evidence="4">Wings apart-like protein C-terminal domain-containing protein</fullName>
    </recommendedName>
</protein>
<feature type="region of interest" description="Disordered" evidence="1">
    <location>
        <begin position="115"/>
        <end position="134"/>
    </location>
</feature>
<evidence type="ECO:0000313" key="2">
    <source>
        <dbReference type="EMBL" id="KAK6503802.1"/>
    </source>
</evidence>
<accession>A0AAV9W898</accession>
<feature type="compositionally biased region" description="Basic and acidic residues" evidence="1">
    <location>
        <begin position="197"/>
        <end position="218"/>
    </location>
</feature>
<feature type="compositionally biased region" description="Basic residues" evidence="1">
    <location>
        <begin position="1"/>
        <end position="10"/>
    </location>
</feature>
<feature type="region of interest" description="Disordered" evidence="1">
    <location>
        <begin position="1"/>
        <end position="34"/>
    </location>
</feature>
<gene>
    <name evidence="2" type="ORF">TWF481_008808</name>
</gene>
<feature type="region of interest" description="Disordered" evidence="1">
    <location>
        <begin position="64"/>
        <end position="105"/>
    </location>
</feature>
<reference evidence="2 3" key="1">
    <citation type="submission" date="2023-08" db="EMBL/GenBank/DDBJ databases">
        <authorList>
            <person name="Palmer J.M."/>
        </authorList>
    </citation>
    <scope>NUCLEOTIDE SEQUENCE [LARGE SCALE GENOMIC DNA]</scope>
    <source>
        <strain evidence="2 3">TWF481</strain>
    </source>
</reference>
<keyword evidence="3" id="KW-1185">Reference proteome</keyword>
<dbReference type="EMBL" id="JAVHJL010000005">
    <property type="protein sequence ID" value="KAK6503802.1"/>
    <property type="molecule type" value="Genomic_DNA"/>
</dbReference>
<evidence type="ECO:0008006" key="4">
    <source>
        <dbReference type="Google" id="ProtNLM"/>
    </source>
</evidence>
<sequence>MPFTRAHAKKFTPSPPSRPTTPASQKPAYMAAHTPTPSRIKAINVSSTPARQACGLLNLSLSSASASRTKKRGRSSLGNVLEVSPLAGRKKSRLSTGGIEDGDSFAVEVGEGGRISPLQLEEGDPFAGSKIPNLMDAMAKAMAAPSPRRRGRPPKKATSKPTSPEKEKKPTPETNEVQETNDRSHDQTAEIKPQTDAGDKNSPEHPSRLQELISKLDDSENATEAAEISNSLTEIIESSSTSELAASMAHLKAPAKVRQKIFICIIVALLGKGATENKQNA</sequence>
<proteinExistence type="predicted"/>
<feature type="region of interest" description="Disordered" evidence="1">
    <location>
        <begin position="140"/>
        <end position="226"/>
    </location>
</feature>
<feature type="compositionally biased region" description="Basic residues" evidence="1">
    <location>
        <begin position="147"/>
        <end position="158"/>
    </location>
</feature>
<dbReference type="AlphaFoldDB" id="A0AAV9W898"/>
<comment type="caution">
    <text evidence="2">The sequence shown here is derived from an EMBL/GenBank/DDBJ whole genome shotgun (WGS) entry which is preliminary data.</text>
</comment>
<organism evidence="2 3">
    <name type="scientific">Arthrobotrys musiformis</name>
    <dbReference type="NCBI Taxonomy" id="47236"/>
    <lineage>
        <taxon>Eukaryota</taxon>
        <taxon>Fungi</taxon>
        <taxon>Dikarya</taxon>
        <taxon>Ascomycota</taxon>
        <taxon>Pezizomycotina</taxon>
        <taxon>Orbiliomycetes</taxon>
        <taxon>Orbiliales</taxon>
        <taxon>Orbiliaceae</taxon>
        <taxon>Arthrobotrys</taxon>
    </lineage>
</organism>